<keyword evidence="2" id="KW-0560">Oxidoreductase</keyword>
<keyword evidence="3" id="KW-0812">Transmembrane</keyword>
<dbReference type="Gene3D" id="3.40.50.80">
    <property type="entry name" value="Nucleotide-binding domain of ferredoxin-NADP reductase (FNR) module"/>
    <property type="match status" value="1"/>
</dbReference>
<feature type="transmembrane region" description="Helical" evidence="3">
    <location>
        <begin position="20"/>
        <end position="41"/>
    </location>
</feature>
<feature type="domain" description="Ferric reductase NAD binding" evidence="4">
    <location>
        <begin position="18"/>
        <end position="151"/>
    </location>
</feature>
<evidence type="ECO:0000256" key="3">
    <source>
        <dbReference type="SAM" id="Phobius"/>
    </source>
</evidence>
<dbReference type="EMBL" id="JBAHYK010000793">
    <property type="protein sequence ID" value="KAL0571278.1"/>
    <property type="molecule type" value="Genomic_DNA"/>
</dbReference>
<evidence type="ECO:0000313" key="6">
    <source>
        <dbReference type="Proteomes" id="UP001465976"/>
    </source>
</evidence>
<reference evidence="5 6" key="1">
    <citation type="submission" date="2024-02" db="EMBL/GenBank/DDBJ databases">
        <title>A draft genome for the cacao thread blight pathogen Marasmius crinis-equi.</title>
        <authorList>
            <person name="Cohen S.P."/>
            <person name="Baruah I.K."/>
            <person name="Amoako-Attah I."/>
            <person name="Bukari Y."/>
            <person name="Meinhardt L.W."/>
            <person name="Bailey B.A."/>
        </authorList>
    </citation>
    <scope>NUCLEOTIDE SEQUENCE [LARGE SCALE GENOMIC DNA]</scope>
    <source>
        <strain evidence="5 6">GH-76</strain>
    </source>
</reference>
<dbReference type="SUPFAM" id="SSF52343">
    <property type="entry name" value="Ferredoxin reductase-like, C-terminal NADP-linked domain"/>
    <property type="match status" value="1"/>
</dbReference>
<keyword evidence="3" id="KW-1133">Transmembrane helix</keyword>
<comment type="caution">
    <text evidence="5">The sequence shown here is derived from an EMBL/GenBank/DDBJ whole genome shotgun (WGS) entry which is preliminary data.</text>
</comment>
<dbReference type="InterPro" id="IPR039261">
    <property type="entry name" value="FNR_nucleotide-bd"/>
</dbReference>
<keyword evidence="6" id="KW-1185">Reference proteome</keyword>
<dbReference type="Proteomes" id="UP001465976">
    <property type="component" value="Unassembled WGS sequence"/>
</dbReference>
<keyword evidence="1" id="KW-0813">Transport</keyword>
<dbReference type="Pfam" id="PF08030">
    <property type="entry name" value="NAD_binding_6"/>
    <property type="match status" value="1"/>
</dbReference>
<dbReference type="CDD" id="cd06186">
    <property type="entry name" value="NOX_Duox_like_FAD_NADP"/>
    <property type="match status" value="1"/>
</dbReference>
<dbReference type="InterPro" id="IPR013121">
    <property type="entry name" value="Fe_red_NAD-bd_6"/>
</dbReference>
<evidence type="ECO:0000256" key="1">
    <source>
        <dbReference type="ARBA" id="ARBA00022982"/>
    </source>
</evidence>
<name>A0ABR3F7Q8_9AGAR</name>
<evidence type="ECO:0000256" key="2">
    <source>
        <dbReference type="ARBA" id="ARBA00023002"/>
    </source>
</evidence>
<evidence type="ECO:0000259" key="4">
    <source>
        <dbReference type="Pfam" id="PF08030"/>
    </source>
</evidence>
<gene>
    <name evidence="5" type="ORF">V5O48_010683</name>
</gene>
<protein>
    <recommendedName>
        <fullName evidence="4">Ferric reductase NAD binding domain-containing protein</fullName>
    </recommendedName>
</protein>
<proteinExistence type="predicted"/>
<dbReference type="PANTHER" id="PTHR11972">
    <property type="entry name" value="NADPH OXIDASE"/>
    <property type="match status" value="1"/>
</dbReference>
<dbReference type="InterPro" id="IPR050369">
    <property type="entry name" value="RBOH/FRE"/>
</dbReference>
<sequence>MVDGPFGSASDDFLNYAEVVFLVSASIGITPFASILKSFWYRMNNFNHSSKPTRLSKICFTWAIGDFGAAEFHSLLHAIEEQDTQNRIEINIYLTARIKDDDMNNIVVQEVGAEKDSITNLRAPTHYGRPNWDRVSQSITDRHMGSNCGVVLSMTSHTMSNNYSKLSGTRFFFGKENF</sequence>
<organism evidence="5 6">
    <name type="scientific">Marasmius crinis-equi</name>
    <dbReference type="NCBI Taxonomy" id="585013"/>
    <lineage>
        <taxon>Eukaryota</taxon>
        <taxon>Fungi</taxon>
        <taxon>Dikarya</taxon>
        <taxon>Basidiomycota</taxon>
        <taxon>Agaricomycotina</taxon>
        <taxon>Agaricomycetes</taxon>
        <taxon>Agaricomycetidae</taxon>
        <taxon>Agaricales</taxon>
        <taxon>Marasmiineae</taxon>
        <taxon>Marasmiaceae</taxon>
        <taxon>Marasmius</taxon>
    </lineage>
</organism>
<keyword evidence="1" id="KW-0249">Electron transport</keyword>
<dbReference type="PANTHER" id="PTHR11972:SF153">
    <property type="entry name" value="SUPEROXIDE-GENERATING NADPH OXIDASE HEAVY CHAIN SUBUNIT A"/>
    <property type="match status" value="1"/>
</dbReference>
<accession>A0ABR3F7Q8</accession>
<evidence type="ECO:0000313" key="5">
    <source>
        <dbReference type="EMBL" id="KAL0571278.1"/>
    </source>
</evidence>
<keyword evidence="3" id="KW-0472">Membrane</keyword>